<dbReference type="InterPro" id="IPR018356">
    <property type="entry name" value="Tscrpt_reg_HTH_DeoR_CS"/>
</dbReference>
<dbReference type="PROSITE" id="PS00894">
    <property type="entry name" value="HTH_DEOR_1"/>
    <property type="match status" value="1"/>
</dbReference>
<reference evidence="6" key="1">
    <citation type="journal article" date="2020" name="mSystems">
        <title>Genome- and Community-Level Interaction Insights into Carbon Utilization and Element Cycling Functions of Hydrothermarchaeota in Hydrothermal Sediment.</title>
        <authorList>
            <person name="Zhou Z."/>
            <person name="Liu Y."/>
            <person name="Xu W."/>
            <person name="Pan J."/>
            <person name="Luo Z.H."/>
            <person name="Li M."/>
        </authorList>
    </citation>
    <scope>NUCLEOTIDE SEQUENCE [LARGE SCALE GENOMIC DNA]</scope>
    <source>
        <strain evidence="6">SpSt-81</strain>
    </source>
</reference>
<dbReference type="SUPFAM" id="SSF100950">
    <property type="entry name" value="NagB/RpiA/CoA transferase-like"/>
    <property type="match status" value="1"/>
</dbReference>
<dbReference type="EMBL" id="DTIN01000008">
    <property type="protein sequence ID" value="HFX12621.1"/>
    <property type="molecule type" value="Genomic_DNA"/>
</dbReference>
<dbReference type="PRINTS" id="PR00037">
    <property type="entry name" value="HTHLACR"/>
</dbReference>
<keyword evidence="2" id="KW-0238">DNA-binding</keyword>
<dbReference type="SMART" id="SM00420">
    <property type="entry name" value="HTH_DEOR"/>
    <property type="match status" value="1"/>
</dbReference>
<dbReference type="SUPFAM" id="SSF46785">
    <property type="entry name" value="Winged helix' DNA-binding domain"/>
    <property type="match status" value="1"/>
</dbReference>
<dbReference type="InterPro" id="IPR036390">
    <property type="entry name" value="WH_DNA-bd_sf"/>
</dbReference>
<dbReference type="Gene3D" id="1.10.10.10">
    <property type="entry name" value="Winged helix-like DNA-binding domain superfamily/Winged helix DNA-binding domain"/>
    <property type="match status" value="1"/>
</dbReference>
<dbReference type="Pfam" id="PF08220">
    <property type="entry name" value="HTH_DeoR"/>
    <property type="match status" value="1"/>
</dbReference>
<sequence length="257" mass="28745">MLPDERRSKILELLEKERSIKVNDLVKLFNVTGATIRRDLEALEKEGFLKRTHGGAILPHSFSFEPLFTTKKRQNLKEKMAIGKKAAEIINDGESIFIEAGSTTLQIAKNIKNKHDLTVLTNSIEVARELLNARGVEVILTGGVLRKETIALIGPLAERVLREFRVDKVFLGISGIIPSKGMYTASIAESQIKKLIIEMGREIIGVADHSKFGKECFSFVAPTNVMHKIIIDDNVPPHYIEELKKEGIEVITVHPEE</sequence>
<dbReference type="InterPro" id="IPR036388">
    <property type="entry name" value="WH-like_DNA-bd_sf"/>
</dbReference>
<evidence type="ECO:0000256" key="3">
    <source>
        <dbReference type="ARBA" id="ARBA00023163"/>
    </source>
</evidence>
<feature type="domain" description="HTH deoR-type" evidence="5">
    <location>
        <begin position="3"/>
        <end position="58"/>
    </location>
</feature>
<dbReference type="GO" id="GO:0003677">
    <property type="term" value="F:DNA binding"/>
    <property type="evidence" value="ECO:0007669"/>
    <property type="project" value="UniProtKB-KW"/>
</dbReference>
<gene>
    <name evidence="6" type="ORF">ENW00_00440</name>
</gene>
<evidence type="ECO:0000259" key="5">
    <source>
        <dbReference type="PROSITE" id="PS51000"/>
    </source>
</evidence>
<evidence type="ECO:0000256" key="1">
    <source>
        <dbReference type="ARBA" id="ARBA00023015"/>
    </source>
</evidence>
<dbReference type="InterPro" id="IPR001034">
    <property type="entry name" value="DeoR_HTH"/>
</dbReference>
<dbReference type="PANTHER" id="PTHR30363">
    <property type="entry name" value="HTH-TYPE TRANSCRIPTIONAL REGULATOR SRLR-RELATED"/>
    <property type="match status" value="1"/>
</dbReference>
<dbReference type="InterPro" id="IPR014036">
    <property type="entry name" value="DeoR-like_C"/>
</dbReference>
<dbReference type="Gene3D" id="3.40.50.1360">
    <property type="match status" value="1"/>
</dbReference>
<dbReference type="PROSITE" id="PS50987">
    <property type="entry name" value="HTH_ARSR_2"/>
    <property type="match status" value="1"/>
</dbReference>
<keyword evidence="1" id="KW-0805">Transcription regulation</keyword>
<dbReference type="InterPro" id="IPR050313">
    <property type="entry name" value="Carb_Metab_HTH_regulators"/>
</dbReference>
<protein>
    <submittedName>
        <fullName evidence="6">DeoR/GlpR transcriptional regulator</fullName>
    </submittedName>
</protein>
<dbReference type="PANTHER" id="PTHR30363:SF44">
    <property type="entry name" value="AGA OPERON TRANSCRIPTIONAL REPRESSOR-RELATED"/>
    <property type="match status" value="1"/>
</dbReference>
<organism evidence="6">
    <name type="scientific">Dictyoglomus thermophilum</name>
    <dbReference type="NCBI Taxonomy" id="14"/>
    <lineage>
        <taxon>Bacteria</taxon>
        <taxon>Pseudomonadati</taxon>
        <taxon>Dictyoglomota</taxon>
        <taxon>Dictyoglomia</taxon>
        <taxon>Dictyoglomales</taxon>
        <taxon>Dictyoglomaceae</taxon>
        <taxon>Dictyoglomus</taxon>
    </lineage>
</organism>
<dbReference type="InterPro" id="IPR037171">
    <property type="entry name" value="NagB/RpiA_transferase-like"/>
</dbReference>
<comment type="caution">
    <text evidence="6">The sequence shown here is derived from an EMBL/GenBank/DDBJ whole genome shotgun (WGS) entry which is preliminary data.</text>
</comment>
<dbReference type="SMART" id="SM01134">
    <property type="entry name" value="DeoRC"/>
    <property type="match status" value="1"/>
</dbReference>
<dbReference type="GO" id="GO:0003700">
    <property type="term" value="F:DNA-binding transcription factor activity"/>
    <property type="evidence" value="ECO:0007669"/>
    <property type="project" value="InterPro"/>
</dbReference>
<dbReference type="PROSITE" id="PS51000">
    <property type="entry name" value="HTH_DEOR_2"/>
    <property type="match status" value="1"/>
</dbReference>
<feature type="domain" description="HTH arsR-type" evidence="4">
    <location>
        <begin position="1"/>
        <end position="82"/>
    </location>
</feature>
<dbReference type="InterPro" id="IPR001845">
    <property type="entry name" value="HTH_ArsR_DNA-bd_dom"/>
</dbReference>
<accession>A0A7C3RU82</accession>
<name>A0A7C3RU82_DICTH</name>
<evidence type="ECO:0000313" key="6">
    <source>
        <dbReference type="EMBL" id="HFX12621.1"/>
    </source>
</evidence>
<dbReference type="AlphaFoldDB" id="A0A7C3RU82"/>
<evidence type="ECO:0000256" key="2">
    <source>
        <dbReference type="ARBA" id="ARBA00023125"/>
    </source>
</evidence>
<evidence type="ECO:0000259" key="4">
    <source>
        <dbReference type="PROSITE" id="PS50987"/>
    </source>
</evidence>
<keyword evidence="3" id="KW-0804">Transcription</keyword>
<proteinExistence type="predicted"/>
<dbReference type="Pfam" id="PF00455">
    <property type="entry name" value="DeoRC"/>
    <property type="match status" value="1"/>
</dbReference>